<dbReference type="InterPro" id="IPR036770">
    <property type="entry name" value="Ankyrin_rpt-contain_sf"/>
</dbReference>
<dbReference type="OrthoDB" id="10258888at2759"/>
<keyword evidence="6" id="KW-1185">Reference proteome</keyword>
<feature type="compositionally biased region" description="Polar residues" evidence="4">
    <location>
        <begin position="402"/>
        <end position="415"/>
    </location>
</feature>
<dbReference type="Proteomes" id="UP000245119">
    <property type="component" value="Linkage Group LG5"/>
</dbReference>
<dbReference type="STRING" id="400727.A0A2T7P8T5"/>
<comment type="caution">
    <text evidence="5">The sequence shown here is derived from an EMBL/GenBank/DDBJ whole genome shotgun (WGS) entry which is preliminary data.</text>
</comment>
<keyword evidence="1" id="KW-0677">Repeat</keyword>
<dbReference type="Pfam" id="PF00023">
    <property type="entry name" value="Ank"/>
    <property type="match status" value="1"/>
</dbReference>
<accession>A0A2T7P8T5</accession>
<evidence type="ECO:0000256" key="1">
    <source>
        <dbReference type="ARBA" id="ARBA00022737"/>
    </source>
</evidence>
<dbReference type="PANTHER" id="PTHR24161">
    <property type="entry name" value="ANK_REP_REGION DOMAIN-CONTAINING PROTEIN-RELATED"/>
    <property type="match status" value="1"/>
</dbReference>
<evidence type="ECO:0000256" key="4">
    <source>
        <dbReference type="SAM" id="MobiDB-lite"/>
    </source>
</evidence>
<feature type="repeat" description="ANK" evidence="3">
    <location>
        <begin position="48"/>
        <end position="80"/>
    </location>
</feature>
<dbReference type="EMBL" id="PZQS01000005">
    <property type="protein sequence ID" value="PVD29828.1"/>
    <property type="molecule type" value="Genomic_DNA"/>
</dbReference>
<dbReference type="Pfam" id="PF12796">
    <property type="entry name" value="Ank_2"/>
    <property type="match status" value="2"/>
</dbReference>
<gene>
    <name evidence="5" type="ORF">C0Q70_09085</name>
</gene>
<protein>
    <submittedName>
        <fullName evidence="5">Uncharacterized protein</fullName>
    </submittedName>
</protein>
<organism evidence="5 6">
    <name type="scientific">Pomacea canaliculata</name>
    <name type="common">Golden apple snail</name>
    <dbReference type="NCBI Taxonomy" id="400727"/>
    <lineage>
        <taxon>Eukaryota</taxon>
        <taxon>Metazoa</taxon>
        <taxon>Spiralia</taxon>
        <taxon>Lophotrochozoa</taxon>
        <taxon>Mollusca</taxon>
        <taxon>Gastropoda</taxon>
        <taxon>Caenogastropoda</taxon>
        <taxon>Architaenioglossa</taxon>
        <taxon>Ampullarioidea</taxon>
        <taxon>Ampullariidae</taxon>
        <taxon>Pomacea</taxon>
    </lineage>
</organism>
<feature type="compositionally biased region" description="Basic and acidic residues" evidence="4">
    <location>
        <begin position="391"/>
        <end position="401"/>
    </location>
</feature>
<feature type="repeat" description="ANK" evidence="3">
    <location>
        <begin position="147"/>
        <end position="179"/>
    </location>
</feature>
<feature type="repeat" description="ANK" evidence="3">
    <location>
        <begin position="250"/>
        <end position="282"/>
    </location>
</feature>
<dbReference type="PANTHER" id="PTHR24161:SF124">
    <property type="entry name" value="TRANSIENT RECEPTOR POTENTIAL CHANNEL PYREXIA"/>
    <property type="match status" value="1"/>
</dbReference>
<dbReference type="PRINTS" id="PR01415">
    <property type="entry name" value="ANKYRIN"/>
</dbReference>
<dbReference type="SUPFAM" id="SSF48403">
    <property type="entry name" value="Ankyrin repeat"/>
    <property type="match status" value="1"/>
</dbReference>
<dbReference type="PROSITE" id="PS50088">
    <property type="entry name" value="ANK_REPEAT"/>
    <property type="match status" value="4"/>
</dbReference>
<name>A0A2T7P8T5_POMCA</name>
<dbReference type="PROSITE" id="PS50297">
    <property type="entry name" value="ANK_REP_REGION"/>
    <property type="match status" value="3"/>
</dbReference>
<reference evidence="5 6" key="1">
    <citation type="submission" date="2018-04" db="EMBL/GenBank/DDBJ databases">
        <title>The genome of golden apple snail Pomacea canaliculata provides insight into stress tolerance and invasive adaptation.</title>
        <authorList>
            <person name="Liu C."/>
            <person name="Liu B."/>
            <person name="Ren Y."/>
            <person name="Zhang Y."/>
            <person name="Wang H."/>
            <person name="Li S."/>
            <person name="Jiang F."/>
            <person name="Yin L."/>
            <person name="Zhang G."/>
            <person name="Qian W."/>
            <person name="Fan W."/>
        </authorList>
    </citation>
    <scope>NUCLEOTIDE SEQUENCE [LARGE SCALE GENOMIC DNA]</scope>
    <source>
        <strain evidence="5">SZHN2017</strain>
        <tissue evidence="5">Muscle</tissue>
    </source>
</reference>
<dbReference type="AlphaFoldDB" id="A0A2T7P8T5"/>
<sequence length="415" mass="45347">MSRRLSDSDTDGEEEVPIAHRAAAIGDVTRLAQVVQQDPSMLEMQNIAGLTPLAQAVHCQQMAAVKRLVKMGADINAQDGLGRTCLCIASYQGWHEGVVYLLRNGARQNICDKAGRYPVHTATYNRDVRQSLTMMLAQTFVKLVSPQLMSPVHWAAFHNRPEHLHLLMERGGDVMATDTDGKMALHWAAQNGSKECCRLLTSFKDSACSLFAADNSGKTPVHYAAAAGHADLLRLLAQCPGCDAEAEDPDGRTPLHWAAAMGHAQCVEVLLEVGVRVNVKDVDGGTPMAYARQSGNTECGRLLEHALRLTGDWHENKQRRRESDKNSISRLPWNPLTFIKCLFASRSKDGNINHSHLASSSLPHAPPLTQTVITGLGEGGGEGNGCSQSQDDSRGRWRWPSEESSSQPCYDTFSM</sequence>
<evidence type="ECO:0000256" key="2">
    <source>
        <dbReference type="ARBA" id="ARBA00023043"/>
    </source>
</evidence>
<feature type="region of interest" description="Disordered" evidence="4">
    <location>
        <begin position="357"/>
        <end position="415"/>
    </location>
</feature>
<evidence type="ECO:0000313" key="5">
    <source>
        <dbReference type="EMBL" id="PVD29828.1"/>
    </source>
</evidence>
<feature type="repeat" description="ANK" evidence="3">
    <location>
        <begin position="216"/>
        <end position="238"/>
    </location>
</feature>
<evidence type="ECO:0000313" key="6">
    <source>
        <dbReference type="Proteomes" id="UP000245119"/>
    </source>
</evidence>
<dbReference type="Gene3D" id="1.25.40.20">
    <property type="entry name" value="Ankyrin repeat-containing domain"/>
    <property type="match status" value="4"/>
</dbReference>
<keyword evidence="2 3" id="KW-0040">ANK repeat</keyword>
<proteinExistence type="predicted"/>
<dbReference type="SMART" id="SM00248">
    <property type="entry name" value="ANK"/>
    <property type="match status" value="6"/>
</dbReference>
<dbReference type="InterPro" id="IPR002110">
    <property type="entry name" value="Ankyrin_rpt"/>
</dbReference>
<evidence type="ECO:0000256" key="3">
    <source>
        <dbReference type="PROSITE-ProRule" id="PRU00023"/>
    </source>
</evidence>